<organism evidence="2 3">
    <name type="scientific">Hydnum rufescens UP504</name>
    <dbReference type="NCBI Taxonomy" id="1448309"/>
    <lineage>
        <taxon>Eukaryota</taxon>
        <taxon>Fungi</taxon>
        <taxon>Dikarya</taxon>
        <taxon>Basidiomycota</taxon>
        <taxon>Agaricomycotina</taxon>
        <taxon>Agaricomycetes</taxon>
        <taxon>Cantharellales</taxon>
        <taxon>Hydnaceae</taxon>
        <taxon>Hydnum</taxon>
    </lineage>
</organism>
<evidence type="ECO:0000313" key="2">
    <source>
        <dbReference type="EMBL" id="KAF9519460.1"/>
    </source>
</evidence>
<evidence type="ECO:0000313" key="3">
    <source>
        <dbReference type="Proteomes" id="UP000886523"/>
    </source>
</evidence>
<dbReference type="Gene3D" id="3.40.710.10">
    <property type="entry name" value="DD-peptidase/beta-lactamase superfamily"/>
    <property type="match status" value="1"/>
</dbReference>
<sequence length="365" mass="40248">MVLHILEKGLCPNGMTLADLDNHEKLVQVLPEFKHGSTSLVSKIIVGFKKELGADGKKVPILRDYEGKVTLRMLLTHTSGLAYYYEPTDGTPPLKPFPFVTGRIEDFAVRALSQPLRLLLTLEAGFENSARLSKNLGLDIYWLGQFIVRCTGFNLRQALKKYIFEPLEIPSSELDVYIPPEHAARKAVMHTQSPTGSGFISIPFDIYTSEGDPPEGYAYIASGPLFGTIEAYTRILAETTWKLAIRDALAVQGIKLEPQKVSSCPLAFHQTFHFGQAFKSTIPGKGTGINLLQCEVAIAPTVSGRPPGSYGMVWTPQRLLTACLDIWYAIDEVTGKGYIYNYGPVQGSQHTYSDLLHAYTASSLC</sequence>
<proteinExistence type="predicted"/>
<dbReference type="Pfam" id="PF00144">
    <property type="entry name" value="Beta-lactamase"/>
    <property type="match status" value="1"/>
</dbReference>
<dbReference type="AlphaFoldDB" id="A0A9P6E213"/>
<dbReference type="Proteomes" id="UP000886523">
    <property type="component" value="Unassembled WGS sequence"/>
</dbReference>
<dbReference type="OrthoDB" id="428260at2759"/>
<dbReference type="EMBL" id="MU128917">
    <property type="protein sequence ID" value="KAF9519460.1"/>
    <property type="molecule type" value="Genomic_DNA"/>
</dbReference>
<protein>
    <recommendedName>
        <fullName evidence="1">Beta-lactamase-related domain-containing protein</fullName>
    </recommendedName>
</protein>
<evidence type="ECO:0000259" key="1">
    <source>
        <dbReference type="Pfam" id="PF00144"/>
    </source>
</evidence>
<reference evidence="2" key="1">
    <citation type="journal article" date="2020" name="Nat. Commun.">
        <title>Large-scale genome sequencing of mycorrhizal fungi provides insights into the early evolution of symbiotic traits.</title>
        <authorList>
            <person name="Miyauchi S."/>
            <person name="Kiss E."/>
            <person name="Kuo A."/>
            <person name="Drula E."/>
            <person name="Kohler A."/>
            <person name="Sanchez-Garcia M."/>
            <person name="Morin E."/>
            <person name="Andreopoulos B."/>
            <person name="Barry K.W."/>
            <person name="Bonito G."/>
            <person name="Buee M."/>
            <person name="Carver A."/>
            <person name="Chen C."/>
            <person name="Cichocki N."/>
            <person name="Clum A."/>
            <person name="Culley D."/>
            <person name="Crous P.W."/>
            <person name="Fauchery L."/>
            <person name="Girlanda M."/>
            <person name="Hayes R.D."/>
            <person name="Keri Z."/>
            <person name="LaButti K."/>
            <person name="Lipzen A."/>
            <person name="Lombard V."/>
            <person name="Magnuson J."/>
            <person name="Maillard F."/>
            <person name="Murat C."/>
            <person name="Nolan M."/>
            <person name="Ohm R.A."/>
            <person name="Pangilinan J."/>
            <person name="Pereira M.F."/>
            <person name="Perotto S."/>
            <person name="Peter M."/>
            <person name="Pfister S."/>
            <person name="Riley R."/>
            <person name="Sitrit Y."/>
            <person name="Stielow J.B."/>
            <person name="Szollosi G."/>
            <person name="Zifcakova L."/>
            <person name="Stursova M."/>
            <person name="Spatafora J.W."/>
            <person name="Tedersoo L."/>
            <person name="Vaario L.M."/>
            <person name="Yamada A."/>
            <person name="Yan M."/>
            <person name="Wang P."/>
            <person name="Xu J."/>
            <person name="Bruns T."/>
            <person name="Baldrian P."/>
            <person name="Vilgalys R."/>
            <person name="Dunand C."/>
            <person name="Henrissat B."/>
            <person name="Grigoriev I.V."/>
            <person name="Hibbett D."/>
            <person name="Nagy L.G."/>
            <person name="Martin F.M."/>
        </authorList>
    </citation>
    <scope>NUCLEOTIDE SEQUENCE</scope>
    <source>
        <strain evidence="2">UP504</strain>
    </source>
</reference>
<comment type="caution">
    <text evidence="2">The sequence shown here is derived from an EMBL/GenBank/DDBJ whole genome shotgun (WGS) entry which is preliminary data.</text>
</comment>
<dbReference type="InterPro" id="IPR001466">
    <property type="entry name" value="Beta-lactam-related"/>
</dbReference>
<accession>A0A9P6E213</accession>
<feature type="domain" description="Beta-lactamase-related" evidence="1">
    <location>
        <begin position="65"/>
        <end position="248"/>
    </location>
</feature>
<name>A0A9P6E213_9AGAM</name>
<dbReference type="InterPro" id="IPR012338">
    <property type="entry name" value="Beta-lactam/transpept-like"/>
</dbReference>
<dbReference type="SUPFAM" id="SSF56601">
    <property type="entry name" value="beta-lactamase/transpeptidase-like"/>
    <property type="match status" value="1"/>
</dbReference>
<keyword evidence="3" id="KW-1185">Reference proteome</keyword>
<gene>
    <name evidence="2" type="ORF">BS47DRAFT_1336893</name>
</gene>